<protein>
    <recommendedName>
        <fullName evidence="9">SSD domain-containing protein</fullName>
    </recommendedName>
</protein>
<dbReference type="GO" id="GO:0000139">
    <property type="term" value="C:Golgi membrane"/>
    <property type="evidence" value="ECO:0007669"/>
    <property type="project" value="UniProtKB-SubCell"/>
</dbReference>
<organism evidence="10 11">
    <name type="scientific">Neocallimastix californiae</name>
    <dbReference type="NCBI Taxonomy" id="1754190"/>
    <lineage>
        <taxon>Eukaryota</taxon>
        <taxon>Fungi</taxon>
        <taxon>Fungi incertae sedis</taxon>
        <taxon>Chytridiomycota</taxon>
        <taxon>Chytridiomycota incertae sedis</taxon>
        <taxon>Neocallimastigomycetes</taxon>
        <taxon>Neocallimastigales</taxon>
        <taxon>Neocallimastigaceae</taxon>
        <taxon>Neocallimastix</taxon>
    </lineage>
</organism>
<dbReference type="Pfam" id="PF12349">
    <property type="entry name" value="Sterol-sensing"/>
    <property type="match status" value="1"/>
</dbReference>
<proteinExistence type="predicted"/>
<dbReference type="GO" id="GO:0032933">
    <property type="term" value="P:SREBP signaling pathway"/>
    <property type="evidence" value="ECO:0007669"/>
    <property type="project" value="InterPro"/>
</dbReference>
<dbReference type="PROSITE" id="PS50156">
    <property type="entry name" value="SSD"/>
    <property type="match status" value="1"/>
</dbReference>
<feature type="domain" description="SSD" evidence="9">
    <location>
        <begin position="4"/>
        <end position="164"/>
    </location>
</feature>
<evidence type="ECO:0000256" key="2">
    <source>
        <dbReference type="ARBA" id="ARBA00004394"/>
    </source>
</evidence>
<keyword evidence="6" id="KW-0333">Golgi apparatus</keyword>
<feature type="transmembrane region" description="Helical" evidence="8">
    <location>
        <begin position="112"/>
        <end position="136"/>
    </location>
</feature>
<evidence type="ECO:0000256" key="8">
    <source>
        <dbReference type="SAM" id="Phobius"/>
    </source>
</evidence>
<dbReference type="InterPro" id="IPR030225">
    <property type="entry name" value="SCAP"/>
</dbReference>
<dbReference type="InterPro" id="IPR053958">
    <property type="entry name" value="HMGCR/SNAP/NPC1-like_SSD"/>
</dbReference>
<keyword evidence="11" id="KW-1185">Reference proteome</keyword>
<feature type="transmembrane region" description="Helical" evidence="8">
    <location>
        <begin position="327"/>
        <end position="355"/>
    </location>
</feature>
<evidence type="ECO:0000256" key="7">
    <source>
        <dbReference type="ARBA" id="ARBA00023136"/>
    </source>
</evidence>
<evidence type="ECO:0000313" key="10">
    <source>
        <dbReference type="EMBL" id="ORY59833.1"/>
    </source>
</evidence>
<dbReference type="GO" id="GO:0032934">
    <property type="term" value="F:sterol binding"/>
    <property type="evidence" value="ECO:0007669"/>
    <property type="project" value="InterPro"/>
</dbReference>
<comment type="caution">
    <text evidence="10">The sequence shown here is derived from an EMBL/GenBank/DDBJ whole genome shotgun (WGS) entry which is preliminary data.</text>
</comment>
<dbReference type="AlphaFoldDB" id="A0A1Y2DKQ5"/>
<gene>
    <name evidence="10" type="ORF">LY90DRAFT_505945</name>
</gene>
<keyword evidence="4" id="KW-0677">Repeat</keyword>
<accession>A0A1Y2DKQ5</accession>
<evidence type="ECO:0000256" key="3">
    <source>
        <dbReference type="ARBA" id="ARBA00022574"/>
    </source>
</evidence>
<keyword evidence="8" id="KW-1133">Transmembrane helix</keyword>
<feature type="transmembrane region" description="Helical" evidence="8">
    <location>
        <begin position="70"/>
        <end position="91"/>
    </location>
</feature>
<feature type="transmembrane region" description="Helical" evidence="8">
    <location>
        <begin position="6"/>
        <end position="23"/>
    </location>
</feature>
<name>A0A1Y2DKQ5_9FUNG</name>
<dbReference type="GO" id="GO:0045540">
    <property type="term" value="P:regulation of cholesterol biosynthetic process"/>
    <property type="evidence" value="ECO:0007669"/>
    <property type="project" value="TreeGrafter"/>
</dbReference>
<dbReference type="STRING" id="1754190.A0A1Y2DKQ5"/>
<evidence type="ECO:0000256" key="4">
    <source>
        <dbReference type="ARBA" id="ARBA00022737"/>
    </source>
</evidence>
<keyword evidence="3" id="KW-0853">WD repeat</keyword>
<dbReference type="Proteomes" id="UP000193920">
    <property type="component" value="Unassembled WGS sequence"/>
</dbReference>
<dbReference type="GO" id="GO:0005789">
    <property type="term" value="C:endoplasmic reticulum membrane"/>
    <property type="evidence" value="ECO:0007669"/>
    <property type="project" value="InterPro"/>
</dbReference>
<evidence type="ECO:0000313" key="11">
    <source>
        <dbReference type="Proteomes" id="UP000193920"/>
    </source>
</evidence>
<comment type="subcellular location">
    <subcellularLocation>
        <location evidence="1">Endoplasmic reticulum</location>
    </subcellularLocation>
    <subcellularLocation>
        <location evidence="2">Golgi apparatus membrane</location>
    </subcellularLocation>
</comment>
<dbReference type="SUPFAM" id="SSF50998">
    <property type="entry name" value="Quinoprotein alcohol dehydrogenase-like"/>
    <property type="match status" value="1"/>
</dbReference>
<dbReference type="InterPro" id="IPR000731">
    <property type="entry name" value="SSD"/>
</dbReference>
<dbReference type="GO" id="GO:0032936">
    <property type="term" value="C:SREBP-SCAP complex"/>
    <property type="evidence" value="ECO:0007669"/>
    <property type="project" value="TreeGrafter"/>
</dbReference>
<feature type="transmembrane region" description="Helical" evidence="8">
    <location>
        <begin position="142"/>
        <end position="164"/>
    </location>
</feature>
<evidence type="ECO:0000256" key="6">
    <source>
        <dbReference type="ARBA" id="ARBA00023034"/>
    </source>
</evidence>
<evidence type="ECO:0000259" key="9">
    <source>
        <dbReference type="PROSITE" id="PS50156"/>
    </source>
</evidence>
<keyword evidence="7 8" id="KW-0472">Membrane</keyword>
<dbReference type="OrthoDB" id="6510177at2759"/>
<dbReference type="EMBL" id="MCOG01000063">
    <property type="protein sequence ID" value="ORY59833.1"/>
    <property type="molecule type" value="Genomic_DNA"/>
</dbReference>
<sequence length="1207" mass="141388">MPSEYIVLFFIYLALFFYISSSIGKVQVVKSKYRLGFVAVVSVSLSLIISVGFIEFLLGINSSMFYPWSVFPYLIMTVGIENILVIVKSVVNTSIELPFNERYALGMKNISLELFNPLIINIIIIGCGSLSTNAPIVEFCFYTSLCIIFNFWLQICLFGTALSLDIKKLELYDLYVIQSKQNHRIIEQSGNNVKYNQVNENKPYHPLLDVKNEGLNDLEKEEELDTYYYSENYNKTYDASLYGKYYLNDYPDIITSLSHILPKYWVHFKNNYNKKINVEESVLSSMDINYYVVINSLVHISVDAEFEKLYEPDTKVLGLSINKLHPFAINILISLDLITLLIMCMISNSLLYILYKRTLEYSKRIKSSLIHILYYFFPFYEYETFFGKKYIIPLYQPTFLAKVNRDKLEKYQTKINYELSFSSSLDIHIINGGDYESIDYIIIKNPDKKSISSHHQDNFNTEDEKAIILWGGRHSSIYIWSSEPLIKKSKAQDKKVGVYYYRNPYIALKKYLEEENKDELFYFIKNYCIYINKPTFKCQMNASQNISNLSMDVFNDYILMTNKNIFYQWEYYNKKINYFDILKDKNDEILWILNSNENFGDIKKHMINQYLHNQQIYDSRICSQLINSEEPYFITVITKAGRLITLDDQKHLINTIELKETLDLYHYSYHRNNSIVMNDSSPQDSSLTTNVNYNIKNNVNIKNINNSNVSYHLTQHNNAILNNTINELTLSTSSISSSPSPTTSSSTYSPILKSPTFMDNIPVCYHYDTLNRVWISFKNKIIICYQLPMLQPLFILNENDMQFTVLYSQAQNEININKNNNFYTENNNKYWSRHYKGNKNSNSDYDHYINEKLFISRGYSKIMISNEEVGWLVTSDATGYMTVWNTKEGKVWDNVKCPSSITKIYIIKSTSKVNNWWIVSSHEDETVRLWNTNAGILSCSEVWYQPGCSTIACHNGVIVGARRVCIREKTVIENIILEAFINIALCINFFVNIFIHHNNKVILDSIEMIYQYLKLVHFSKNIHPEECVWMWQIWIYNVDTEMNRYINFAVDKLNGLGVPKQRIISMPRENFLFQIYDLSVQEDVNGHPAFTNKFKNKFKKSIGINETQQTLHKYMKKLNVHELGQIYNEIPSDINIEDLGYSLNIKPNEEFFISFPDTEHPTPKEVEEKEQTLKAIYHQPPVLKINHININSRLICFDFGKQIRIIN</sequence>
<dbReference type="PANTHER" id="PTHR46378:SF1">
    <property type="entry name" value="STEROL REGULATORY ELEMENT-BINDING PROTEIN CLEAVAGE-ACTIVATING PROTEIN"/>
    <property type="match status" value="1"/>
</dbReference>
<feature type="transmembrane region" description="Helical" evidence="8">
    <location>
        <begin position="35"/>
        <end position="58"/>
    </location>
</feature>
<reference evidence="10 11" key="1">
    <citation type="submission" date="2016-08" db="EMBL/GenBank/DDBJ databases">
        <title>A Parts List for Fungal Cellulosomes Revealed by Comparative Genomics.</title>
        <authorList>
            <consortium name="DOE Joint Genome Institute"/>
            <person name="Haitjema C.H."/>
            <person name="Gilmore S.P."/>
            <person name="Henske J.K."/>
            <person name="Solomon K.V."/>
            <person name="De Groot R."/>
            <person name="Kuo A."/>
            <person name="Mondo S.J."/>
            <person name="Salamov A.A."/>
            <person name="Labutti K."/>
            <person name="Zhao Z."/>
            <person name="Chiniquy J."/>
            <person name="Barry K."/>
            <person name="Brewer H.M."/>
            <person name="Purvine S.O."/>
            <person name="Wright A.T."/>
            <person name="Boxma B."/>
            <person name="Van Alen T."/>
            <person name="Hackstein J.H."/>
            <person name="Baker S.E."/>
            <person name="Grigoriev I.V."/>
            <person name="O'Malley M.A."/>
        </authorList>
    </citation>
    <scope>NUCLEOTIDE SEQUENCE [LARGE SCALE GENOMIC DNA]</scope>
    <source>
        <strain evidence="10 11">G1</strain>
    </source>
</reference>
<evidence type="ECO:0000256" key="5">
    <source>
        <dbReference type="ARBA" id="ARBA00022824"/>
    </source>
</evidence>
<evidence type="ECO:0000256" key="1">
    <source>
        <dbReference type="ARBA" id="ARBA00004240"/>
    </source>
</evidence>
<dbReference type="InterPro" id="IPR011047">
    <property type="entry name" value="Quinoprotein_ADH-like_sf"/>
</dbReference>
<keyword evidence="5" id="KW-0256">Endoplasmic reticulum</keyword>
<keyword evidence="8" id="KW-0812">Transmembrane</keyword>
<dbReference type="PANTHER" id="PTHR46378">
    <property type="entry name" value="STEROL REGULATORY ELEMENT-BINDING PROTEIN CLEAVAGE-ACTIVATING PROTEIN"/>
    <property type="match status" value="1"/>
</dbReference>